<dbReference type="InterPro" id="IPR001792">
    <property type="entry name" value="Acylphosphatase-like_dom"/>
</dbReference>
<protein>
    <recommendedName>
        <fullName evidence="1">Acylphosphatase-like domain-containing protein</fullName>
    </recommendedName>
</protein>
<dbReference type="Gene3D" id="3.30.70.100">
    <property type="match status" value="1"/>
</dbReference>
<feature type="domain" description="Acylphosphatase-like" evidence="1">
    <location>
        <begin position="4"/>
        <end position="104"/>
    </location>
</feature>
<dbReference type="SUPFAM" id="SSF54975">
    <property type="entry name" value="Acylphosphatase/BLUF domain-like"/>
    <property type="match status" value="1"/>
</dbReference>
<evidence type="ECO:0000313" key="2">
    <source>
        <dbReference type="EMBL" id="KUG18390.1"/>
    </source>
</evidence>
<gene>
    <name evidence="2" type="ORF">ASZ90_011940</name>
</gene>
<comment type="caution">
    <text evidence="2">The sequence shown here is derived from an EMBL/GenBank/DDBJ whole genome shotgun (WGS) entry which is preliminary data.</text>
</comment>
<sequence>MKMKLKITLAGPMVHDIGYRVFLLKNAMKTALPGLSTYNWEGDGRQQVIALVEGDEARIKAFLKKIEKDRPGLAQVTEVTSEPYEGEVGRTSEVAMLCSFVQLDKAIPLLLDMRDDLKAVRKTSDATLDEVRTMRKTTDATLEEVRAARKTADATLEEIKGMRADIQPGYASNFRQMQSDIRAIKERLGMP</sequence>
<proteinExistence type="predicted"/>
<dbReference type="EMBL" id="LNQE01001386">
    <property type="protein sequence ID" value="KUG18390.1"/>
    <property type="molecule type" value="Genomic_DNA"/>
</dbReference>
<organism evidence="2">
    <name type="scientific">hydrocarbon metagenome</name>
    <dbReference type="NCBI Taxonomy" id="938273"/>
    <lineage>
        <taxon>unclassified sequences</taxon>
        <taxon>metagenomes</taxon>
        <taxon>ecological metagenomes</taxon>
    </lineage>
</organism>
<name>A0A0W8FBW4_9ZZZZ</name>
<accession>A0A0W8FBW4</accession>
<evidence type="ECO:0000259" key="1">
    <source>
        <dbReference type="PROSITE" id="PS51160"/>
    </source>
</evidence>
<dbReference type="InterPro" id="IPR036046">
    <property type="entry name" value="Acylphosphatase-like_dom_sf"/>
</dbReference>
<dbReference type="PROSITE" id="PS51160">
    <property type="entry name" value="ACYLPHOSPHATASE_3"/>
    <property type="match status" value="1"/>
</dbReference>
<dbReference type="Pfam" id="PF00708">
    <property type="entry name" value="Acylphosphatase"/>
    <property type="match status" value="1"/>
</dbReference>
<reference evidence="2" key="1">
    <citation type="journal article" date="2015" name="Proc. Natl. Acad. Sci. U.S.A.">
        <title>Networks of energetic and metabolic interactions define dynamics in microbial communities.</title>
        <authorList>
            <person name="Embree M."/>
            <person name="Liu J.K."/>
            <person name="Al-Bassam M.M."/>
            <person name="Zengler K."/>
        </authorList>
    </citation>
    <scope>NUCLEOTIDE SEQUENCE</scope>
</reference>
<dbReference type="AlphaFoldDB" id="A0A0W8FBW4"/>